<dbReference type="Proteomes" id="UP000024816">
    <property type="component" value="Unassembled WGS sequence"/>
</dbReference>
<reference evidence="2 3" key="1">
    <citation type="journal article" date="2014" name="Antonie Van Leeuwenhoek">
        <title>Hyphomonas beringensis sp. nov. and Hyphomonas chukchiensis sp. nov., isolated from surface seawater of the Bering Sea and Chukchi Sea.</title>
        <authorList>
            <person name="Li C."/>
            <person name="Lai Q."/>
            <person name="Li G."/>
            <person name="Dong C."/>
            <person name="Wang J."/>
            <person name="Liao Y."/>
            <person name="Shao Z."/>
        </authorList>
    </citation>
    <scope>NUCLEOTIDE SEQUENCE [LARGE SCALE GENOMIC DNA]</scope>
    <source>
        <strain evidence="2 3">VP2</strain>
    </source>
</reference>
<dbReference type="PANTHER" id="PTHR38477">
    <property type="entry name" value="HYPOTHETICAL EXPORTED PROTEIN"/>
    <property type="match status" value="1"/>
</dbReference>
<comment type="caution">
    <text evidence="2">The sequence shown here is derived from an EMBL/GenBank/DDBJ whole genome shotgun (WGS) entry which is preliminary data.</text>
</comment>
<evidence type="ECO:0000313" key="2">
    <source>
        <dbReference type="EMBL" id="KCZ90438.1"/>
    </source>
</evidence>
<evidence type="ECO:0008006" key="4">
    <source>
        <dbReference type="Google" id="ProtNLM"/>
    </source>
</evidence>
<evidence type="ECO:0000256" key="1">
    <source>
        <dbReference type="SAM" id="SignalP"/>
    </source>
</evidence>
<proteinExistence type="predicted"/>
<feature type="signal peptide" evidence="1">
    <location>
        <begin position="1"/>
        <end position="18"/>
    </location>
</feature>
<dbReference type="Pfam" id="PF13645">
    <property type="entry name" value="YkuD_2"/>
    <property type="match status" value="1"/>
</dbReference>
<sequence length="199" mass="21408">MRRFLACTGVSLATFCLAALPAAAIPVDPQGLIRPELLGEALASLKAHSDTADQTHLVVVDYARRSDEKRAYLVNLETGLVEAAFRAAHGSGSDPDHDGFLDQFSDVPGSSASPEGAYLLAEQYVGKHGKSLRLDGLDPTNANARARTIVIHAADYAEPSFLQKWGKLGRSNGCIVFSKKDLATFLKDVPRRTLIYVGK</sequence>
<dbReference type="eggNOG" id="COG1376">
    <property type="taxonomic scope" value="Bacteria"/>
</dbReference>
<name>A0A059FIV6_9PROT</name>
<keyword evidence="1" id="KW-0732">Signal</keyword>
<keyword evidence="3" id="KW-1185">Reference proteome</keyword>
<dbReference type="PATRIC" id="fig|1280952.3.peg.870"/>
<dbReference type="STRING" id="1280952.HJA_04386"/>
<organism evidence="2 3">
    <name type="scientific">Hyphomonas jannaschiana VP2</name>
    <dbReference type="NCBI Taxonomy" id="1280952"/>
    <lineage>
        <taxon>Bacteria</taxon>
        <taxon>Pseudomonadati</taxon>
        <taxon>Pseudomonadota</taxon>
        <taxon>Alphaproteobacteria</taxon>
        <taxon>Hyphomonadales</taxon>
        <taxon>Hyphomonadaceae</taxon>
        <taxon>Hyphomonas</taxon>
    </lineage>
</organism>
<accession>A0A059FIV6</accession>
<dbReference type="PANTHER" id="PTHR38477:SF1">
    <property type="entry name" value="MUREIN L,D-TRANSPEPTIDASE CATALYTIC DOMAIN FAMILY PROTEIN"/>
    <property type="match status" value="1"/>
</dbReference>
<dbReference type="OrthoDB" id="9815195at2"/>
<evidence type="ECO:0000313" key="3">
    <source>
        <dbReference type="Proteomes" id="UP000024816"/>
    </source>
</evidence>
<dbReference type="RefSeq" id="WP_051597353.1">
    <property type="nucleotide sequence ID" value="NZ_ARYJ01000002.1"/>
</dbReference>
<feature type="chain" id="PRO_5001572279" description="YkuD domain-containing protein" evidence="1">
    <location>
        <begin position="19"/>
        <end position="199"/>
    </location>
</feature>
<dbReference type="AlphaFoldDB" id="A0A059FIV6"/>
<dbReference type="EMBL" id="ARYJ01000002">
    <property type="protein sequence ID" value="KCZ90438.1"/>
    <property type="molecule type" value="Genomic_DNA"/>
</dbReference>
<protein>
    <recommendedName>
        <fullName evidence="4">YkuD domain-containing protein</fullName>
    </recommendedName>
</protein>
<dbReference type="InterPro" id="IPR032676">
    <property type="entry name" value="YkuD_2"/>
</dbReference>
<gene>
    <name evidence="2" type="ORF">HJA_04386</name>
</gene>